<dbReference type="STRING" id="555512.SAMN04487993_1008189"/>
<evidence type="ECO:0000256" key="2">
    <source>
        <dbReference type="SAM" id="Phobius"/>
    </source>
</evidence>
<proteinExistence type="predicted"/>
<dbReference type="AlphaFoldDB" id="A0A1G8MPQ0"/>
<organism evidence="3 4">
    <name type="scientific">Salipiger marinus</name>
    <dbReference type="NCBI Taxonomy" id="555512"/>
    <lineage>
        <taxon>Bacteria</taxon>
        <taxon>Pseudomonadati</taxon>
        <taxon>Pseudomonadota</taxon>
        <taxon>Alphaproteobacteria</taxon>
        <taxon>Rhodobacterales</taxon>
        <taxon>Roseobacteraceae</taxon>
        <taxon>Salipiger</taxon>
    </lineage>
</organism>
<keyword evidence="2" id="KW-0812">Transmembrane</keyword>
<name>A0A1G8MPQ0_9RHOB</name>
<evidence type="ECO:0000313" key="4">
    <source>
        <dbReference type="Proteomes" id="UP000199093"/>
    </source>
</evidence>
<feature type="transmembrane region" description="Helical" evidence="2">
    <location>
        <begin position="41"/>
        <end position="65"/>
    </location>
</feature>
<dbReference type="EMBL" id="FNEJ01000008">
    <property type="protein sequence ID" value="SDI69863.1"/>
    <property type="molecule type" value="Genomic_DNA"/>
</dbReference>
<protein>
    <submittedName>
        <fullName evidence="3">Uncharacterized protein</fullName>
    </submittedName>
</protein>
<gene>
    <name evidence="3" type="ORF">SAMN04487993_1008189</name>
</gene>
<dbReference type="Proteomes" id="UP000199093">
    <property type="component" value="Unassembled WGS sequence"/>
</dbReference>
<feature type="region of interest" description="Disordered" evidence="1">
    <location>
        <begin position="1"/>
        <end position="22"/>
    </location>
</feature>
<reference evidence="3 4" key="1">
    <citation type="submission" date="2016-10" db="EMBL/GenBank/DDBJ databases">
        <authorList>
            <person name="de Groot N.N."/>
        </authorList>
    </citation>
    <scope>NUCLEOTIDE SEQUENCE [LARGE SCALE GENOMIC DNA]</scope>
    <source>
        <strain evidence="3 4">DSM 26424</strain>
    </source>
</reference>
<dbReference type="RefSeq" id="WP_089846950.1">
    <property type="nucleotide sequence ID" value="NZ_FNEJ01000008.1"/>
</dbReference>
<sequence>MTQKSPTPTPLPQDMTSYQSGQRLRTWLDQRTRREPLPIEMTGIVIITLAFAIATLVLVLIAGAVCEGPS</sequence>
<keyword evidence="2" id="KW-1133">Transmembrane helix</keyword>
<evidence type="ECO:0000313" key="3">
    <source>
        <dbReference type="EMBL" id="SDI69863.1"/>
    </source>
</evidence>
<keyword evidence="4" id="KW-1185">Reference proteome</keyword>
<evidence type="ECO:0000256" key="1">
    <source>
        <dbReference type="SAM" id="MobiDB-lite"/>
    </source>
</evidence>
<keyword evidence="2" id="KW-0472">Membrane</keyword>
<accession>A0A1G8MPQ0</accession>